<dbReference type="EMBL" id="CAEKDK010000003">
    <property type="protein sequence ID" value="CAB4273423.1"/>
    <property type="molecule type" value="Genomic_DNA"/>
</dbReference>
<dbReference type="Proteomes" id="UP000507222">
    <property type="component" value="Unassembled WGS sequence"/>
</dbReference>
<reference evidence="1 2" key="1">
    <citation type="submission" date="2020-05" db="EMBL/GenBank/DDBJ databases">
        <authorList>
            <person name="Campoy J."/>
            <person name="Schneeberger K."/>
            <person name="Spophaly S."/>
        </authorList>
    </citation>
    <scope>NUCLEOTIDE SEQUENCE [LARGE SCALE GENOMIC DNA]</scope>
    <source>
        <strain evidence="1">PruArmRojPasFocal</strain>
    </source>
</reference>
<protein>
    <submittedName>
        <fullName evidence="1">Uncharacterized protein</fullName>
    </submittedName>
</protein>
<accession>A0A6J5UB11</accession>
<gene>
    <name evidence="1" type="ORF">CURHAP_LOCUS21046</name>
</gene>
<organism evidence="1 2">
    <name type="scientific">Prunus armeniaca</name>
    <name type="common">Apricot</name>
    <name type="synonym">Armeniaca vulgaris</name>
    <dbReference type="NCBI Taxonomy" id="36596"/>
    <lineage>
        <taxon>Eukaryota</taxon>
        <taxon>Viridiplantae</taxon>
        <taxon>Streptophyta</taxon>
        <taxon>Embryophyta</taxon>
        <taxon>Tracheophyta</taxon>
        <taxon>Spermatophyta</taxon>
        <taxon>Magnoliopsida</taxon>
        <taxon>eudicotyledons</taxon>
        <taxon>Gunneridae</taxon>
        <taxon>Pentapetalae</taxon>
        <taxon>rosids</taxon>
        <taxon>fabids</taxon>
        <taxon>Rosales</taxon>
        <taxon>Rosaceae</taxon>
        <taxon>Amygdaloideae</taxon>
        <taxon>Amygdaleae</taxon>
        <taxon>Prunus</taxon>
    </lineage>
</organism>
<evidence type="ECO:0000313" key="1">
    <source>
        <dbReference type="EMBL" id="CAB4273423.1"/>
    </source>
</evidence>
<dbReference type="AlphaFoldDB" id="A0A6J5UB11"/>
<proteinExistence type="predicted"/>
<name>A0A6J5UB11_PRUAR</name>
<evidence type="ECO:0000313" key="2">
    <source>
        <dbReference type="Proteomes" id="UP000507222"/>
    </source>
</evidence>
<sequence>MLRHNKVKRFIHRPSCTAKASPRSSVRILFCLDRLDCDSLRLFGEMLRVACGSLAERRAFFGEILWWRVEANSQKGSPHAPRTLVGVFWRLRGQIC</sequence>